<dbReference type="KEGG" id="mcaa:R3L15_10665"/>
<evidence type="ECO:0000313" key="4">
    <source>
        <dbReference type="EMBL" id="WXA12582.1"/>
    </source>
</evidence>
<evidence type="ECO:0000313" key="5">
    <source>
        <dbReference type="Proteomes" id="UP001368318"/>
    </source>
</evidence>
<dbReference type="AlphaFoldDB" id="A0AAU6NXD5"/>
<evidence type="ECO:0008006" key="6">
    <source>
        <dbReference type="Google" id="ProtNLM"/>
    </source>
</evidence>
<keyword evidence="5" id="KW-1185">Reference proteome</keyword>
<evidence type="ECO:0000256" key="2">
    <source>
        <dbReference type="SAM" id="Phobius"/>
    </source>
</evidence>
<gene>
    <name evidence="4" type="ORF">R3L15_10665</name>
    <name evidence="3" type="ORF">R3L16_10925</name>
</gene>
<keyword evidence="2" id="KW-1133">Transmembrane helix</keyword>
<name>A0AAU6NXD5_9FLAO</name>
<feature type="compositionally biased region" description="Polar residues" evidence="1">
    <location>
        <begin position="124"/>
        <end position="142"/>
    </location>
</feature>
<reference evidence="3 5" key="1">
    <citation type="submission" date="2023-10" db="EMBL/GenBank/DDBJ databases">
        <title>Culture-based analysis of two novel bacteria associated with mangrove crab gills.</title>
        <authorList>
            <person name="Yang X."/>
            <person name="Garuglieri E."/>
            <person name="Van Goethem M.W."/>
            <person name="Fusi M."/>
            <person name="Marasco R."/>
            <person name="Daffonchio D.G."/>
        </authorList>
    </citation>
    <scope>NUCLEOTIDE SEQUENCE [LARGE SCALE GENOMIC DNA]</scope>
    <source>
        <strain evidence="4">UG2-1</strain>
        <strain evidence="3">UG2-2</strain>
        <strain evidence="5">UG2_2</strain>
    </source>
</reference>
<evidence type="ECO:0000256" key="1">
    <source>
        <dbReference type="SAM" id="MobiDB-lite"/>
    </source>
</evidence>
<feature type="region of interest" description="Disordered" evidence="1">
    <location>
        <begin position="122"/>
        <end position="142"/>
    </location>
</feature>
<keyword evidence="2" id="KW-0472">Membrane</keyword>
<sequence>MAPLKFEEQIKERLEGRHISPSQSAWNKLEGKLDTAEKRSNKKWYWIIGVAACFIGILLLSTLFFKVTNQSESIETDTKIVNQAPKSLENTIETNTVEKTVESEKLIENSASREHIKVPENKSHVVSNSNANKTKTQHETLSQVNTNQDDLVTISKVQESKVEETFEDKKIKEVVASIKKMKANQSSVTDAEIDSLLKKAQNDIRDHRIYNQATKTVDAMALLQDVEEDIDHSFRDKVFEALLSSYETVKTAVAQRNH</sequence>
<proteinExistence type="predicted"/>
<dbReference type="EMBL" id="CP136925">
    <property type="protein sequence ID" value="WXA12582.1"/>
    <property type="molecule type" value="Genomic_DNA"/>
</dbReference>
<accession>A0AAU6NXD5</accession>
<evidence type="ECO:0000313" key="3">
    <source>
        <dbReference type="EMBL" id="WXA02257.1"/>
    </source>
</evidence>
<dbReference type="EMBL" id="CP136924">
    <property type="protein sequence ID" value="WXA02257.1"/>
    <property type="molecule type" value="Genomic_DNA"/>
</dbReference>
<organism evidence="3 5">
    <name type="scientific">Mangrovimonas cancribranchiae</name>
    <dbReference type="NCBI Taxonomy" id="3080055"/>
    <lineage>
        <taxon>Bacteria</taxon>
        <taxon>Pseudomonadati</taxon>
        <taxon>Bacteroidota</taxon>
        <taxon>Flavobacteriia</taxon>
        <taxon>Flavobacteriales</taxon>
        <taxon>Flavobacteriaceae</taxon>
        <taxon>Mangrovimonas</taxon>
    </lineage>
</organism>
<keyword evidence="2" id="KW-0812">Transmembrane</keyword>
<dbReference type="Proteomes" id="UP001368318">
    <property type="component" value="Chromosome"/>
</dbReference>
<dbReference type="RefSeq" id="WP_338731628.1">
    <property type="nucleotide sequence ID" value="NZ_CP136924.1"/>
</dbReference>
<feature type="transmembrane region" description="Helical" evidence="2">
    <location>
        <begin position="44"/>
        <end position="65"/>
    </location>
</feature>
<protein>
    <recommendedName>
        <fullName evidence="6">Anti-sigma factor</fullName>
    </recommendedName>
</protein>